<dbReference type="InterPro" id="IPR052555">
    <property type="entry name" value="dCTP_Pyrophosphatase"/>
</dbReference>
<evidence type="ECO:0000313" key="1">
    <source>
        <dbReference type="EMBL" id="KIL53101.1"/>
    </source>
</evidence>
<dbReference type="OrthoDB" id="9791898at2"/>
<organism evidence="1 2">
    <name type="scientific">Jeotgalibacillus campisalis</name>
    <dbReference type="NCBI Taxonomy" id="220754"/>
    <lineage>
        <taxon>Bacteria</taxon>
        <taxon>Bacillati</taxon>
        <taxon>Bacillota</taxon>
        <taxon>Bacilli</taxon>
        <taxon>Bacillales</taxon>
        <taxon>Caryophanaceae</taxon>
        <taxon>Jeotgalibacillus</taxon>
    </lineage>
</organism>
<name>A0A0C2W943_9BACL</name>
<dbReference type="RefSeq" id="WP_041054153.1">
    <property type="nucleotide sequence ID" value="NZ_JXRR01000001.1"/>
</dbReference>
<dbReference type="Pfam" id="PF12643">
    <property type="entry name" value="MazG-like"/>
    <property type="match status" value="1"/>
</dbReference>
<dbReference type="CDD" id="cd11537">
    <property type="entry name" value="NTP-PPase_RS21-C6_like"/>
    <property type="match status" value="1"/>
</dbReference>
<dbReference type="SUPFAM" id="SSF101386">
    <property type="entry name" value="all-alpha NTP pyrophosphatases"/>
    <property type="match status" value="1"/>
</dbReference>
<dbReference type="GO" id="GO:0047429">
    <property type="term" value="F:nucleoside triphosphate diphosphatase activity"/>
    <property type="evidence" value="ECO:0007669"/>
    <property type="project" value="InterPro"/>
</dbReference>
<evidence type="ECO:0000313" key="2">
    <source>
        <dbReference type="Proteomes" id="UP000031972"/>
    </source>
</evidence>
<dbReference type="PATRIC" id="fig|220754.4.peg.440"/>
<keyword evidence="1" id="KW-0378">Hydrolase</keyword>
<dbReference type="PIRSF" id="PIRSF029826">
    <property type="entry name" value="UCP029826_pph"/>
    <property type="match status" value="1"/>
</dbReference>
<dbReference type="Gene3D" id="1.10.287.1080">
    <property type="entry name" value="MazG-like"/>
    <property type="match status" value="1"/>
</dbReference>
<dbReference type="PANTHER" id="PTHR46523">
    <property type="entry name" value="DCTP PYROPHOSPHATASE 1"/>
    <property type="match status" value="1"/>
</dbReference>
<comment type="caution">
    <text evidence="1">The sequence shown here is derived from an EMBL/GenBank/DDBJ whole genome shotgun (WGS) entry which is preliminary data.</text>
</comment>
<dbReference type="AlphaFoldDB" id="A0A0C2W943"/>
<sequence length="109" mass="12803">MTQLEDLMHAINEFREERNWNKSHNPKDLAISISIEAAELLEDFQWKSTEQAIEQNMENIKEEIADVLIYSLTLCSELNLDVEQIVREKIKKNGLKYPVKNSKQAERSR</sequence>
<reference evidence="1 2" key="1">
    <citation type="submission" date="2015-01" db="EMBL/GenBank/DDBJ databases">
        <title>Jeotgalibacillus campisalis genome sequencing.</title>
        <authorList>
            <person name="Goh K.M."/>
            <person name="Chan K.-G."/>
            <person name="Yaakop A.S."/>
            <person name="Ee R."/>
            <person name="Gan H.M."/>
            <person name="Chan C.S."/>
        </authorList>
    </citation>
    <scope>NUCLEOTIDE SEQUENCE [LARGE SCALE GENOMIC DNA]</scope>
    <source>
        <strain evidence="1 2">SF-57</strain>
    </source>
</reference>
<protein>
    <submittedName>
        <fullName evidence="1">Nucleotide pyrophosphohydrolase</fullName>
    </submittedName>
</protein>
<proteinExistence type="predicted"/>
<accession>A0A0C2W943</accession>
<dbReference type="PANTHER" id="PTHR46523:SF1">
    <property type="entry name" value="DCTP PYROPHOSPHATASE 1"/>
    <property type="match status" value="1"/>
</dbReference>
<dbReference type="InterPro" id="IPR025984">
    <property type="entry name" value="DCTPP"/>
</dbReference>
<dbReference type="GO" id="GO:0009143">
    <property type="term" value="P:nucleoside triphosphate catabolic process"/>
    <property type="evidence" value="ECO:0007669"/>
    <property type="project" value="InterPro"/>
</dbReference>
<gene>
    <name evidence="1" type="ORF">KR50_04300</name>
</gene>
<keyword evidence="2" id="KW-1185">Reference proteome</keyword>
<dbReference type="EMBL" id="JXRR01000001">
    <property type="protein sequence ID" value="KIL53101.1"/>
    <property type="molecule type" value="Genomic_DNA"/>
</dbReference>
<dbReference type="Proteomes" id="UP000031972">
    <property type="component" value="Unassembled WGS sequence"/>
</dbReference>